<evidence type="ECO:0000313" key="4">
    <source>
        <dbReference type="Proteomes" id="UP000030750"/>
    </source>
</evidence>
<accession>U6L749</accession>
<keyword evidence="1" id="KW-0175">Coiled coil</keyword>
<dbReference type="OrthoDB" id="347117at2759"/>
<proteinExistence type="predicted"/>
<name>U6L749_9EIME</name>
<dbReference type="AlphaFoldDB" id="U6L749"/>
<sequence>MDPVSGSAVRHPPGGPSSTPAPSCANSCSALLKCDLLERLRVCAALDRRFCKAWFDELDMERCSNFSNVVGVSNDLCISSEWSEGVNAHANGWYESTEAAFQRISFELQDLEDREKRLTDHVDTLNRQYEGLMAELTDSVHHRAVLPNSQLSETQGVRRIPLIASIISAKEQEQKTHLYNLRHWNLNLSGVNIPGLPGLLHEVQPNDDA</sequence>
<keyword evidence="4" id="KW-1185">Reference proteome</keyword>
<evidence type="ECO:0000256" key="1">
    <source>
        <dbReference type="SAM" id="Coils"/>
    </source>
</evidence>
<feature type="region of interest" description="Disordered" evidence="2">
    <location>
        <begin position="1"/>
        <end position="22"/>
    </location>
</feature>
<dbReference type="VEuPathDB" id="ToxoDB:EBH_0011380"/>
<dbReference type="EMBL" id="HG710332">
    <property type="protein sequence ID" value="CDJ46242.1"/>
    <property type="molecule type" value="Genomic_DNA"/>
</dbReference>
<evidence type="ECO:0000256" key="2">
    <source>
        <dbReference type="SAM" id="MobiDB-lite"/>
    </source>
</evidence>
<reference evidence="3" key="1">
    <citation type="submission" date="2013-10" db="EMBL/GenBank/DDBJ databases">
        <title>Genomic analysis of the causative agents of coccidiosis in chickens.</title>
        <authorList>
            <person name="Reid A.J."/>
            <person name="Blake D."/>
            <person name="Billington K."/>
            <person name="Browne H."/>
            <person name="Dunn M."/>
            <person name="Hung S."/>
            <person name="Kawahara F."/>
            <person name="Miranda-Saavedra D."/>
            <person name="Mourier T."/>
            <person name="Nagra H."/>
            <person name="Otto T.D."/>
            <person name="Rawlings N."/>
            <person name="Sanchez A."/>
            <person name="Sanders M."/>
            <person name="Subramaniam C."/>
            <person name="Tay Y."/>
            <person name="Dear P."/>
            <person name="Doerig C."/>
            <person name="Gruber A."/>
            <person name="Parkinson J."/>
            <person name="Shirley M."/>
            <person name="Wan K.L."/>
            <person name="Berriman M."/>
            <person name="Tomley F."/>
            <person name="Pain A."/>
        </authorList>
    </citation>
    <scope>NUCLEOTIDE SEQUENCE [LARGE SCALE GENOMIC DNA]</scope>
    <source>
        <strain evidence="3">Houghton</strain>
    </source>
</reference>
<organism evidence="3 4">
    <name type="scientific">Eimeria brunetti</name>
    <dbReference type="NCBI Taxonomy" id="51314"/>
    <lineage>
        <taxon>Eukaryota</taxon>
        <taxon>Sar</taxon>
        <taxon>Alveolata</taxon>
        <taxon>Apicomplexa</taxon>
        <taxon>Conoidasida</taxon>
        <taxon>Coccidia</taxon>
        <taxon>Eucoccidiorida</taxon>
        <taxon>Eimeriorina</taxon>
        <taxon>Eimeriidae</taxon>
        <taxon>Eimeria</taxon>
    </lineage>
</organism>
<protein>
    <submittedName>
        <fullName evidence="3">Uncharacterized protein</fullName>
    </submittedName>
</protein>
<evidence type="ECO:0000313" key="3">
    <source>
        <dbReference type="EMBL" id="CDJ46242.1"/>
    </source>
</evidence>
<feature type="coiled-coil region" evidence="1">
    <location>
        <begin position="94"/>
        <end position="135"/>
    </location>
</feature>
<reference evidence="3" key="2">
    <citation type="submission" date="2013-10" db="EMBL/GenBank/DDBJ databases">
        <authorList>
            <person name="Aslett M."/>
        </authorList>
    </citation>
    <scope>NUCLEOTIDE SEQUENCE [LARGE SCALE GENOMIC DNA]</scope>
    <source>
        <strain evidence="3">Houghton</strain>
    </source>
</reference>
<dbReference type="Proteomes" id="UP000030750">
    <property type="component" value="Unassembled WGS sequence"/>
</dbReference>
<gene>
    <name evidence="3" type="ORF">EBH_0011380</name>
</gene>